<gene>
    <name evidence="2" type="ORF">E0L32_009916</name>
</gene>
<dbReference type="GeneID" id="41977363"/>
<dbReference type="Proteomes" id="UP000319257">
    <property type="component" value="Unassembled WGS sequence"/>
</dbReference>
<evidence type="ECO:0000313" key="3">
    <source>
        <dbReference type="Proteomes" id="UP000319257"/>
    </source>
</evidence>
<feature type="region of interest" description="Disordered" evidence="1">
    <location>
        <begin position="252"/>
        <end position="271"/>
    </location>
</feature>
<feature type="region of interest" description="Disordered" evidence="1">
    <location>
        <begin position="1"/>
        <end position="44"/>
    </location>
</feature>
<dbReference type="EMBL" id="SKBQ01000076">
    <property type="protein sequence ID" value="TPX08577.1"/>
    <property type="molecule type" value="Genomic_DNA"/>
</dbReference>
<name>A0A507AMT6_9PEZI</name>
<organism evidence="2 3">
    <name type="scientific">Thyridium curvatum</name>
    <dbReference type="NCBI Taxonomy" id="1093900"/>
    <lineage>
        <taxon>Eukaryota</taxon>
        <taxon>Fungi</taxon>
        <taxon>Dikarya</taxon>
        <taxon>Ascomycota</taxon>
        <taxon>Pezizomycotina</taxon>
        <taxon>Sordariomycetes</taxon>
        <taxon>Sordariomycetidae</taxon>
        <taxon>Thyridiales</taxon>
        <taxon>Thyridiaceae</taxon>
        <taxon>Thyridium</taxon>
    </lineage>
</organism>
<dbReference type="InParanoid" id="A0A507AMT6"/>
<feature type="compositionally biased region" description="Low complexity" evidence="1">
    <location>
        <begin position="16"/>
        <end position="28"/>
    </location>
</feature>
<protein>
    <submittedName>
        <fullName evidence="2">Uncharacterized protein</fullName>
    </submittedName>
</protein>
<comment type="caution">
    <text evidence="2">The sequence shown here is derived from an EMBL/GenBank/DDBJ whole genome shotgun (WGS) entry which is preliminary data.</text>
</comment>
<dbReference type="AlphaFoldDB" id="A0A507AMT6"/>
<reference evidence="2 3" key="1">
    <citation type="submission" date="2019-06" db="EMBL/GenBank/DDBJ databases">
        <title>Draft genome sequence of the filamentous fungus Phialemoniopsis curvata isolated from diesel fuel.</title>
        <authorList>
            <person name="Varaljay V.A."/>
            <person name="Lyon W.J."/>
            <person name="Crouch A.L."/>
            <person name="Drake C.E."/>
            <person name="Hollomon J.M."/>
            <person name="Nadeau L.J."/>
            <person name="Nunn H.S."/>
            <person name="Stevenson B.S."/>
            <person name="Bojanowski C.L."/>
            <person name="Crookes-Goodson W.J."/>
        </authorList>
    </citation>
    <scope>NUCLEOTIDE SEQUENCE [LARGE SCALE GENOMIC DNA]</scope>
    <source>
        <strain evidence="2 3">D216</strain>
    </source>
</reference>
<dbReference type="RefSeq" id="XP_030990288.1">
    <property type="nucleotide sequence ID" value="XM_031144931.1"/>
</dbReference>
<proteinExistence type="predicted"/>
<sequence length="271" mass="31050">MAPPHAVDPDSDQDGDSGSAGSTSSSVSYTAMPPQWNLTTSPHPEDISERLRNLAVTDLRVGFTRQSFAGEPISTMHRNMVHIYFSLQEDYVTRSCTYDSVTIRPIPSHRYLGTWREANVWFMPTNAFWRPQFNRMCELRFSNSTTINNILDTMMDGAFHKFSFDVNDEADIYGSRDWVLVERDFLDPNIVSTDPLVPGLEDTNIFTILGNLYVERPRGGGEPCLIRRGYFERYPRRVRTFMRYDDFGTNDAPRDEHPLTNGVSRHSEDSD</sequence>
<accession>A0A507AMT6</accession>
<evidence type="ECO:0000313" key="2">
    <source>
        <dbReference type="EMBL" id="TPX08577.1"/>
    </source>
</evidence>
<keyword evidence="3" id="KW-1185">Reference proteome</keyword>
<evidence type="ECO:0000256" key="1">
    <source>
        <dbReference type="SAM" id="MobiDB-lite"/>
    </source>
</evidence>